<dbReference type="Pfam" id="PF06821">
    <property type="entry name" value="Ser_hydrolase"/>
    <property type="match status" value="1"/>
</dbReference>
<dbReference type="InterPro" id="IPR010662">
    <property type="entry name" value="RBBP9/YdeN"/>
</dbReference>
<name>A0A511XMG3_9PROT</name>
<sequence length="237" mass="26210">MKQSLHAGRSEIRKTGFIPHSAVPLTVLPEDIVKALAGFEIVIVPGLDDSGQKHWQSQWETLFSEKNLRVDRVRQESWTYPVRARWQAGLADALQNRRRPVLLITHSLGAVLSAGFHDAAIAGALLVAPADTEQCTLPDHARIADFSPLPSGPLNFPALLVASRNDEWLSLTRARRLATAWSLEFFDAGAVGHIGNNNPEPGYWPDGLNALRRLLEIMNVLPPTPHSHRTPDRKSHS</sequence>
<dbReference type="Proteomes" id="UP000321746">
    <property type="component" value="Unassembled WGS sequence"/>
</dbReference>
<organism evidence="1 2">
    <name type="scientific">Acetobacter oeni</name>
    <dbReference type="NCBI Taxonomy" id="304077"/>
    <lineage>
        <taxon>Bacteria</taxon>
        <taxon>Pseudomonadati</taxon>
        <taxon>Pseudomonadota</taxon>
        <taxon>Alphaproteobacteria</taxon>
        <taxon>Acetobacterales</taxon>
        <taxon>Acetobacteraceae</taxon>
        <taxon>Acetobacter</taxon>
    </lineage>
</organism>
<evidence type="ECO:0000313" key="1">
    <source>
        <dbReference type="EMBL" id="GEN64118.1"/>
    </source>
</evidence>
<comment type="caution">
    <text evidence="1">The sequence shown here is derived from an EMBL/GenBank/DDBJ whole genome shotgun (WGS) entry which is preliminary data.</text>
</comment>
<accession>A0A511XMG3</accession>
<evidence type="ECO:0000313" key="2">
    <source>
        <dbReference type="Proteomes" id="UP000321746"/>
    </source>
</evidence>
<dbReference type="GO" id="GO:0016787">
    <property type="term" value="F:hydrolase activity"/>
    <property type="evidence" value="ECO:0007669"/>
    <property type="project" value="InterPro"/>
</dbReference>
<dbReference type="InterPro" id="IPR029058">
    <property type="entry name" value="AB_hydrolase_fold"/>
</dbReference>
<reference evidence="1 2" key="1">
    <citation type="submission" date="2019-07" db="EMBL/GenBank/DDBJ databases">
        <title>Whole genome shotgun sequence of Acetobacter oeni NBRC 105207.</title>
        <authorList>
            <person name="Hosoyama A."/>
            <person name="Uohara A."/>
            <person name="Ohji S."/>
            <person name="Ichikawa N."/>
        </authorList>
    </citation>
    <scope>NUCLEOTIDE SEQUENCE [LARGE SCALE GENOMIC DNA]</scope>
    <source>
        <strain evidence="1 2">NBRC 105207</strain>
    </source>
</reference>
<proteinExistence type="predicted"/>
<dbReference type="RefSeq" id="WP_146890000.1">
    <property type="nucleotide sequence ID" value="NZ_BJYG01000034.1"/>
</dbReference>
<dbReference type="EMBL" id="BJYG01000034">
    <property type="protein sequence ID" value="GEN64118.1"/>
    <property type="molecule type" value="Genomic_DNA"/>
</dbReference>
<dbReference type="AlphaFoldDB" id="A0A511XMG3"/>
<dbReference type="SUPFAM" id="SSF53474">
    <property type="entry name" value="alpha/beta-Hydrolases"/>
    <property type="match status" value="1"/>
</dbReference>
<dbReference type="OrthoDB" id="9804993at2"/>
<keyword evidence="2" id="KW-1185">Reference proteome</keyword>
<gene>
    <name evidence="1" type="ORF">AOE01nite_23420</name>
</gene>
<evidence type="ECO:0008006" key="3">
    <source>
        <dbReference type="Google" id="ProtNLM"/>
    </source>
</evidence>
<protein>
    <recommendedName>
        <fullName evidence="3">Alpha/beta hydrolase</fullName>
    </recommendedName>
</protein>
<dbReference type="Gene3D" id="3.40.50.1820">
    <property type="entry name" value="alpha/beta hydrolase"/>
    <property type="match status" value="1"/>
</dbReference>